<evidence type="ECO:0000313" key="2">
    <source>
        <dbReference type="EMBL" id="CEM31257.1"/>
    </source>
</evidence>
<feature type="compositionally biased region" description="Low complexity" evidence="1">
    <location>
        <begin position="80"/>
        <end position="95"/>
    </location>
</feature>
<reference evidence="2 3" key="1">
    <citation type="submission" date="2014-11" db="EMBL/GenBank/DDBJ databases">
        <authorList>
            <person name="Zhu J."/>
            <person name="Qi W."/>
            <person name="Song R."/>
        </authorList>
    </citation>
    <scope>NUCLEOTIDE SEQUENCE [LARGE SCALE GENOMIC DNA]</scope>
</reference>
<dbReference type="InParanoid" id="A0A0G4GM48"/>
<evidence type="ECO:0000256" key="1">
    <source>
        <dbReference type="SAM" id="MobiDB-lite"/>
    </source>
</evidence>
<feature type="region of interest" description="Disordered" evidence="1">
    <location>
        <begin position="109"/>
        <end position="138"/>
    </location>
</feature>
<accession>A0A0G4GM48</accession>
<dbReference type="AlphaFoldDB" id="A0A0G4GM48"/>
<feature type="region of interest" description="Disordered" evidence="1">
    <location>
        <begin position="174"/>
        <end position="205"/>
    </location>
</feature>
<organism evidence="2 3">
    <name type="scientific">Vitrella brassicaformis (strain CCMP3155)</name>
    <dbReference type="NCBI Taxonomy" id="1169540"/>
    <lineage>
        <taxon>Eukaryota</taxon>
        <taxon>Sar</taxon>
        <taxon>Alveolata</taxon>
        <taxon>Colpodellida</taxon>
        <taxon>Vitrellaceae</taxon>
        <taxon>Vitrella</taxon>
    </lineage>
</organism>
<feature type="compositionally biased region" description="Low complexity" evidence="1">
    <location>
        <begin position="126"/>
        <end position="138"/>
    </location>
</feature>
<gene>
    <name evidence="2" type="ORF">Vbra_10071</name>
</gene>
<evidence type="ECO:0008006" key="4">
    <source>
        <dbReference type="Google" id="ProtNLM"/>
    </source>
</evidence>
<feature type="region of interest" description="Disordered" evidence="1">
    <location>
        <begin position="52"/>
        <end position="95"/>
    </location>
</feature>
<keyword evidence="3" id="KW-1185">Reference proteome</keyword>
<dbReference type="EMBL" id="CDMY01000718">
    <property type="protein sequence ID" value="CEM31257.1"/>
    <property type="molecule type" value="Genomic_DNA"/>
</dbReference>
<dbReference type="PhylomeDB" id="A0A0G4GM48"/>
<name>A0A0G4GM48_VITBC</name>
<dbReference type="VEuPathDB" id="CryptoDB:Vbra_10071"/>
<sequence>MSASWFGLSSGGTTRCRVPCCTFANCRRTGRHYCKWCKETDSDHFARDCRFAPRSTGADDGNESDDNPRASRSSRRASRSRGSTSAASTGSSQIMQPMMQQIAAQLLTSMMQPPPPPPAPATGAGQQDNTDQTADQNTNQQTNQNANAALAAPVCDPRVLAAAMLFSNLFLSGQQQQQGGDSPRHRGRSPSPRRQSCGLRGCREDHSTHKCRQCGKINSHMTKDCPQSRGSMRE</sequence>
<proteinExistence type="predicted"/>
<protein>
    <recommendedName>
        <fullName evidence="4">CCHC-type domain-containing protein</fullName>
    </recommendedName>
</protein>
<evidence type="ECO:0000313" key="3">
    <source>
        <dbReference type="Proteomes" id="UP000041254"/>
    </source>
</evidence>
<dbReference type="Proteomes" id="UP000041254">
    <property type="component" value="Unassembled WGS sequence"/>
</dbReference>